<dbReference type="Proteomes" id="UP000244855">
    <property type="component" value="Unassembled WGS sequence"/>
</dbReference>
<keyword evidence="2 7" id="KW-0812">Transmembrane</keyword>
<sequence length="514" mass="56623">MPPLQQRSSIMGQDPVVTSIPADFVALASICLFLTLLAASLRIFTKGVDLRRMQIEDYTIIFSTIGFTVFIGVMFAAARAGLPLSADALSFQQYKQAVSFSSALDIIYAPTMLAAKLAILIQLDRYIQTWKHVVWWSVRFLIVLNALCYTGIFIVQIINANFNSKMIERVAPGFPATQSFTAFTSGTANIISDVVVLVVAVFGVAALQLSMRRKVLLTLMLAVGSFACVASIVKLVYETRVDVNANFTATIWPVYMWSVGELTSIIYCACSPTFPRLLQYIQGRSLTGIGWANIDDSRPESRLSDWEIDIIKKSNKPNLGKRYYYNPSASHITLSSNSSKSIRSNLSRSGSQRSVSRNIYYDAAVRNASRTSLRGISPAPIQPKKSLRRVPIHRVDASQRLSAASPLHYAGPPIPHFPPSTPVYTIPEDEVPATPITPGSPTQSHFPLSPTLTHSTSWPSPTQTEFSVAEVENATHIRMQPVYFATIRKTVDVRVSSHTAPGSPLTWRKGSLGW</sequence>
<accession>A0A2V1DWH2</accession>
<evidence type="ECO:0000256" key="6">
    <source>
        <dbReference type="SAM" id="MobiDB-lite"/>
    </source>
</evidence>
<evidence type="ECO:0000256" key="3">
    <source>
        <dbReference type="ARBA" id="ARBA00022989"/>
    </source>
</evidence>
<feature type="transmembrane region" description="Helical" evidence="7">
    <location>
        <begin position="216"/>
        <end position="237"/>
    </location>
</feature>
<feature type="transmembrane region" description="Helical" evidence="7">
    <location>
        <begin position="133"/>
        <end position="158"/>
    </location>
</feature>
<proteinExistence type="inferred from homology"/>
<feature type="domain" description="Rhodopsin" evidence="8">
    <location>
        <begin position="41"/>
        <end position="279"/>
    </location>
</feature>
<evidence type="ECO:0000313" key="10">
    <source>
        <dbReference type="Proteomes" id="UP000244855"/>
    </source>
</evidence>
<organism evidence="9 10">
    <name type="scientific">Periconia macrospinosa</name>
    <dbReference type="NCBI Taxonomy" id="97972"/>
    <lineage>
        <taxon>Eukaryota</taxon>
        <taxon>Fungi</taxon>
        <taxon>Dikarya</taxon>
        <taxon>Ascomycota</taxon>
        <taxon>Pezizomycotina</taxon>
        <taxon>Dothideomycetes</taxon>
        <taxon>Pleosporomycetidae</taxon>
        <taxon>Pleosporales</taxon>
        <taxon>Massarineae</taxon>
        <taxon>Periconiaceae</taxon>
        <taxon>Periconia</taxon>
    </lineage>
</organism>
<name>A0A2V1DWH2_9PLEO</name>
<evidence type="ECO:0000256" key="7">
    <source>
        <dbReference type="SAM" id="Phobius"/>
    </source>
</evidence>
<dbReference type="PANTHER" id="PTHR33048:SF47">
    <property type="entry name" value="INTEGRAL MEMBRANE PROTEIN-RELATED"/>
    <property type="match status" value="1"/>
</dbReference>
<evidence type="ECO:0000256" key="2">
    <source>
        <dbReference type="ARBA" id="ARBA00022692"/>
    </source>
</evidence>
<dbReference type="EMBL" id="KZ805361">
    <property type="protein sequence ID" value="PVI01180.1"/>
    <property type="molecule type" value="Genomic_DNA"/>
</dbReference>
<protein>
    <recommendedName>
        <fullName evidence="8">Rhodopsin domain-containing protein</fullName>
    </recommendedName>
</protein>
<keyword evidence="10" id="KW-1185">Reference proteome</keyword>
<evidence type="ECO:0000256" key="4">
    <source>
        <dbReference type="ARBA" id="ARBA00023136"/>
    </source>
</evidence>
<evidence type="ECO:0000313" key="9">
    <source>
        <dbReference type="EMBL" id="PVI01180.1"/>
    </source>
</evidence>
<keyword evidence="4 7" id="KW-0472">Membrane</keyword>
<feature type="region of interest" description="Disordered" evidence="6">
    <location>
        <begin position="439"/>
        <end position="461"/>
    </location>
</feature>
<dbReference type="GO" id="GO:0016020">
    <property type="term" value="C:membrane"/>
    <property type="evidence" value="ECO:0007669"/>
    <property type="project" value="UniProtKB-SubCell"/>
</dbReference>
<dbReference type="PANTHER" id="PTHR33048">
    <property type="entry name" value="PTH11-LIKE INTEGRAL MEMBRANE PROTEIN (AFU_ORTHOLOGUE AFUA_5G11245)"/>
    <property type="match status" value="1"/>
</dbReference>
<comment type="subcellular location">
    <subcellularLocation>
        <location evidence="1">Membrane</location>
        <topology evidence="1">Multi-pass membrane protein</topology>
    </subcellularLocation>
</comment>
<dbReference type="InterPro" id="IPR052337">
    <property type="entry name" value="SAT4-like"/>
</dbReference>
<dbReference type="Pfam" id="PF20684">
    <property type="entry name" value="Fung_rhodopsin"/>
    <property type="match status" value="1"/>
</dbReference>
<feature type="transmembrane region" description="Helical" evidence="7">
    <location>
        <begin position="57"/>
        <end position="78"/>
    </location>
</feature>
<comment type="similarity">
    <text evidence="5">Belongs to the SAT4 family.</text>
</comment>
<dbReference type="AlphaFoldDB" id="A0A2V1DWH2"/>
<evidence type="ECO:0000256" key="1">
    <source>
        <dbReference type="ARBA" id="ARBA00004141"/>
    </source>
</evidence>
<feature type="transmembrane region" description="Helical" evidence="7">
    <location>
        <begin position="190"/>
        <end position="209"/>
    </location>
</feature>
<feature type="transmembrane region" description="Helical" evidence="7">
    <location>
        <begin position="24"/>
        <end position="45"/>
    </location>
</feature>
<evidence type="ECO:0000256" key="5">
    <source>
        <dbReference type="ARBA" id="ARBA00038359"/>
    </source>
</evidence>
<reference evidence="9 10" key="1">
    <citation type="journal article" date="2018" name="Sci. Rep.">
        <title>Comparative genomics provides insights into the lifestyle and reveals functional heterogeneity of dark septate endophytic fungi.</title>
        <authorList>
            <person name="Knapp D.G."/>
            <person name="Nemeth J.B."/>
            <person name="Barry K."/>
            <person name="Hainaut M."/>
            <person name="Henrissat B."/>
            <person name="Johnson J."/>
            <person name="Kuo A."/>
            <person name="Lim J.H.P."/>
            <person name="Lipzen A."/>
            <person name="Nolan M."/>
            <person name="Ohm R.A."/>
            <person name="Tamas L."/>
            <person name="Grigoriev I.V."/>
            <person name="Spatafora J.W."/>
            <person name="Nagy L.G."/>
            <person name="Kovacs G.M."/>
        </authorList>
    </citation>
    <scope>NUCLEOTIDE SEQUENCE [LARGE SCALE GENOMIC DNA]</scope>
    <source>
        <strain evidence="9 10">DSE2036</strain>
    </source>
</reference>
<gene>
    <name evidence="9" type="ORF">DM02DRAFT_627831</name>
</gene>
<keyword evidence="3 7" id="KW-1133">Transmembrane helix</keyword>
<evidence type="ECO:0000259" key="8">
    <source>
        <dbReference type="Pfam" id="PF20684"/>
    </source>
</evidence>
<dbReference type="InterPro" id="IPR049326">
    <property type="entry name" value="Rhodopsin_dom_fungi"/>
</dbReference>
<dbReference type="STRING" id="97972.A0A2V1DWH2"/>
<dbReference type="OrthoDB" id="5342292at2759"/>
<feature type="transmembrane region" description="Helical" evidence="7">
    <location>
        <begin position="98"/>
        <end position="121"/>
    </location>
</feature>